<evidence type="ECO:0000313" key="2">
    <source>
        <dbReference type="WBParaSite" id="nRc.2.0.1.t39988-RA"/>
    </source>
</evidence>
<evidence type="ECO:0000313" key="1">
    <source>
        <dbReference type="Proteomes" id="UP000887565"/>
    </source>
</evidence>
<keyword evidence="1" id="KW-1185">Reference proteome</keyword>
<organism evidence="1 2">
    <name type="scientific">Romanomermis culicivorax</name>
    <name type="common">Nematode worm</name>
    <dbReference type="NCBI Taxonomy" id="13658"/>
    <lineage>
        <taxon>Eukaryota</taxon>
        <taxon>Metazoa</taxon>
        <taxon>Ecdysozoa</taxon>
        <taxon>Nematoda</taxon>
        <taxon>Enoplea</taxon>
        <taxon>Dorylaimia</taxon>
        <taxon>Mermithida</taxon>
        <taxon>Mermithoidea</taxon>
        <taxon>Mermithidae</taxon>
        <taxon>Romanomermis</taxon>
    </lineage>
</organism>
<dbReference type="PANTHER" id="PTHR33568">
    <property type="entry name" value="DNA POLYMERASE"/>
    <property type="match status" value="1"/>
</dbReference>
<reference evidence="2" key="1">
    <citation type="submission" date="2022-11" db="UniProtKB">
        <authorList>
            <consortium name="WormBaseParasite"/>
        </authorList>
    </citation>
    <scope>IDENTIFICATION</scope>
</reference>
<dbReference type="AlphaFoldDB" id="A0A915KQL0"/>
<accession>A0A915KQL0</accession>
<protein>
    <submittedName>
        <fullName evidence="2">Uncharacterized protein</fullName>
    </submittedName>
</protein>
<proteinExistence type="predicted"/>
<dbReference type="PANTHER" id="PTHR33568:SF3">
    <property type="entry name" value="DNA-DIRECTED DNA POLYMERASE"/>
    <property type="match status" value="1"/>
</dbReference>
<sequence>MRASDRKSNTCPKLASEGYLARAQTDKRRHKYKKEVYKCENISLDPSKSSKNYGKRALAKLMVNSSCRKFGQQNNMGKTVMLNNLKLFSAITTNSANIVKTVNIIKDTMISVVYHQLDDFAEVI</sequence>
<dbReference type="Proteomes" id="UP000887565">
    <property type="component" value="Unplaced"/>
</dbReference>
<dbReference type="WBParaSite" id="nRc.2.0.1.t39988-RA">
    <property type="protein sequence ID" value="nRc.2.0.1.t39988-RA"/>
    <property type="gene ID" value="nRc.2.0.1.g39988"/>
</dbReference>
<name>A0A915KQL0_ROMCU</name>